<comment type="caution">
    <text evidence="3">The sequence shown here is derived from an EMBL/GenBank/DDBJ whole genome shotgun (WGS) entry which is preliminary data.</text>
</comment>
<dbReference type="EMBL" id="JBAHYK010000143">
    <property type="protein sequence ID" value="KAL0577675.1"/>
    <property type="molecule type" value="Genomic_DNA"/>
</dbReference>
<evidence type="ECO:0000313" key="4">
    <source>
        <dbReference type="Proteomes" id="UP001465976"/>
    </source>
</evidence>
<reference evidence="3 4" key="1">
    <citation type="submission" date="2024-02" db="EMBL/GenBank/DDBJ databases">
        <title>A draft genome for the cacao thread blight pathogen Marasmius crinis-equi.</title>
        <authorList>
            <person name="Cohen S.P."/>
            <person name="Baruah I.K."/>
            <person name="Amoako-Attah I."/>
            <person name="Bukari Y."/>
            <person name="Meinhardt L.W."/>
            <person name="Bailey B.A."/>
        </authorList>
    </citation>
    <scope>NUCLEOTIDE SEQUENCE [LARGE SCALE GENOMIC DNA]</scope>
    <source>
        <strain evidence="3 4">GH-76</strain>
    </source>
</reference>
<keyword evidence="4" id="KW-1185">Reference proteome</keyword>
<name>A0ABR3FQI5_9AGAR</name>
<gene>
    <name evidence="3" type="ORF">V5O48_004323</name>
</gene>
<evidence type="ECO:0000259" key="2">
    <source>
        <dbReference type="Pfam" id="PF20236"/>
    </source>
</evidence>
<evidence type="ECO:0000256" key="1">
    <source>
        <dbReference type="SAM" id="MobiDB-lite"/>
    </source>
</evidence>
<dbReference type="Proteomes" id="UP001465976">
    <property type="component" value="Unassembled WGS sequence"/>
</dbReference>
<evidence type="ECO:0000313" key="3">
    <source>
        <dbReference type="EMBL" id="KAL0577675.1"/>
    </source>
</evidence>
<feature type="region of interest" description="Disordered" evidence="1">
    <location>
        <begin position="87"/>
        <end position="117"/>
    </location>
</feature>
<sequence>MKLYQEAQWRYNAVINNTYYADDNRVVYKTHTPFKMSNRTTTVTKVREADRERAVVNVRPDTSRKDTDVSVEEYDLVELHANSSGLRRRKSNASMASSSSIDPDKKDAPDWDEEDAQTLVAGSSTTALSDPPFSPSIFEYIAQIDWCVFASSRLRFGDGGQVEAKEFFRKEGCGPYGRHRIFTGRDGREYKWYLRWWYSELVRNNEAKTPVAIFHPKSFKSLFTKNCVPAHLEIFPDGEHMVDEIFTTFVYIEKLRKEKERAARHRGGGGGP</sequence>
<feature type="domain" description="DUF6593" evidence="2">
    <location>
        <begin position="123"/>
        <end position="258"/>
    </location>
</feature>
<protein>
    <recommendedName>
        <fullName evidence="2">DUF6593 domain-containing protein</fullName>
    </recommendedName>
</protein>
<dbReference type="Pfam" id="PF20236">
    <property type="entry name" value="DUF6593"/>
    <property type="match status" value="1"/>
</dbReference>
<organism evidence="3 4">
    <name type="scientific">Marasmius crinis-equi</name>
    <dbReference type="NCBI Taxonomy" id="585013"/>
    <lineage>
        <taxon>Eukaryota</taxon>
        <taxon>Fungi</taxon>
        <taxon>Dikarya</taxon>
        <taxon>Basidiomycota</taxon>
        <taxon>Agaricomycotina</taxon>
        <taxon>Agaricomycetes</taxon>
        <taxon>Agaricomycetidae</taxon>
        <taxon>Agaricales</taxon>
        <taxon>Marasmiineae</taxon>
        <taxon>Marasmiaceae</taxon>
        <taxon>Marasmius</taxon>
    </lineage>
</organism>
<proteinExistence type="predicted"/>
<accession>A0ABR3FQI5</accession>
<dbReference type="InterPro" id="IPR046528">
    <property type="entry name" value="DUF6593"/>
</dbReference>